<feature type="region of interest" description="Disordered" evidence="1">
    <location>
        <begin position="391"/>
        <end position="413"/>
    </location>
</feature>
<reference evidence="2" key="1">
    <citation type="submission" date="2020-05" db="EMBL/GenBank/DDBJ databases">
        <title>Mycena genomes resolve the evolution of fungal bioluminescence.</title>
        <authorList>
            <person name="Tsai I.J."/>
        </authorList>
    </citation>
    <scope>NUCLEOTIDE SEQUENCE</scope>
    <source>
        <strain evidence="2">160909Yilan</strain>
    </source>
</reference>
<accession>A0A8H6X9M4</accession>
<dbReference type="AlphaFoldDB" id="A0A8H6X9M4"/>
<keyword evidence="3" id="KW-1185">Reference proteome</keyword>
<feature type="compositionally biased region" description="Basic residues" evidence="1">
    <location>
        <begin position="400"/>
        <end position="413"/>
    </location>
</feature>
<comment type="caution">
    <text evidence="2">The sequence shown here is derived from an EMBL/GenBank/DDBJ whole genome shotgun (WGS) entry which is preliminary data.</text>
</comment>
<evidence type="ECO:0000256" key="1">
    <source>
        <dbReference type="SAM" id="MobiDB-lite"/>
    </source>
</evidence>
<gene>
    <name evidence="2" type="ORF">MSAN_02294300</name>
</gene>
<feature type="region of interest" description="Disordered" evidence="1">
    <location>
        <begin position="274"/>
        <end position="295"/>
    </location>
</feature>
<protein>
    <submittedName>
        <fullName evidence="2">Uncharacterized protein</fullName>
    </submittedName>
</protein>
<sequence>MSAAAGPSPPDPLTHLIMQRLRADPGEPKRTLAGAPAARIKRIHAEIVAGIIAHSVFVHLPAEILGRLDTSLARVAPPPKGKDVDLDAKDKDVDFDALRELARRARKKKWDSPASVQKALELVAGDDQWSGVDDNFFVRAIFNAYEKDGRSERRPPRLNMSEEKAVSSLHLQASNAFFKLAKSGLMGSRPMPEWDLLELSFYRALLRAVDPSAVTNRQLSAVHAALSGGGDLAPALHSLVLGYERLQTPAAPLRRTPHREYVLWRNARLAAPFPLAPTPEPVDDPSSEEEEDRVDPGQLVIRKLRGHATPTARYNYQQAHIPVLRSVLLAVSHRAANREEEAFLTSVQRVFVDHPSTAHVQRLARKALDRTLAPVDLLEVRTFAAPRAVDDKLSPAPRRNPSRKVTTVRKHAAARKTLQPNGGVTSRTLLMTMIRNLRGDSTATAVLLHRMQGHAQPNIRVCPKALFHTSSASAANSSTPRAFRDAFGSISTFFKGSAADCVQLALVVVPLESSFGLSHERQVDAVTHAIVVGVVPAEPPSPTLDARSRTRALLVWDPNVPFGKHRSMNVLEPHVLTVLRRARSVERVPAFSSTWVCTGRTRPHPGTCLTLALKELLDRAADGLDLTYTLGRLSAIGGFVQVSDVA</sequence>
<name>A0A8H6X9M4_9AGAR</name>
<dbReference type="Proteomes" id="UP000623467">
    <property type="component" value="Unassembled WGS sequence"/>
</dbReference>
<proteinExistence type="predicted"/>
<dbReference type="EMBL" id="JACAZH010000036">
    <property type="protein sequence ID" value="KAF7336621.1"/>
    <property type="molecule type" value="Genomic_DNA"/>
</dbReference>
<organism evidence="2 3">
    <name type="scientific">Mycena sanguinolenta</name>
    <dbReference type="NCBI Taxonomy" id="230812"/>
    <lineage>
        <taxon>Eukaryota</taxon>
        <taxon>Fungi</taxon>
        <taxon>Dikarya</taxon>
        <taxon>Basidiomycota</taxon>
        <taxon>Agaricomycotina</taxon>
        <taxon>Agaricomycetes</taxon>
        <taxon>Agaricomycetidae</taxon>
        <taxon>Agaricales</taxon>
        <taxon>Marasmiineae</taxon>
        <taxon>Mycenaceae</taxon>
        <taxon>Mycena</taxon>
    </lineage>
</organism>
<evidence type="ECO:0000313" key="2">
    <source>
        <dbReference type="EMBL" id="KAF7336621.1"/>
    </source>
</evidence>
<feature type="compositionally biased region" description="Acidic residues" evidence="1">
    <location>
        <begin position="281"/>
        <end position="293"/>
    </location>
</feature>
<evidence type="ECO:0000313" key="3">
    <source>
        <dbReference type="Proteomes" id="UP000623467"/>
    </source>
</evidence>